<feature type="transmembrane region" description="Helical" evidence="10">
    <location>
        <begin position="32"/>
        <end position="50"/>
    </location>
</feature>
<dbReference type="GO" id="GO:0005886">
    <property type="term" value="C:plasma membrane"/>
    <property type="evidence" value="ECO:0007669"/>
    <property type="project" value="UniProtKB-SubCell"/>
</dbReference>
<name>A0A2U1UFI0_9GAMM</name>
<dbReference type="Gene3D" id="2.40.50.100">
    <property type="match status" value="1"/>
</dbReference>
<evidence type="ECO:0000313" key="12">
    <source>
        <dbReference type="EMBL" id="PWC20377.1"/>
    </source>
</evidence>
<evidence type="ECO:0000256" key="9">
    <source>
        <dbReference type="SAM" id="MobiDB-lite"/>
    </source>
</evidence>
<dbReference type="AlphaFoldDB" id="A0A2U1UFI0"/>
<evidence type="ECO:0000256" key="6">
    <source>
        <dbReference type="ARBA" id="ARBA00022692"/>
    </source>
</evidence>
<keyword evidence="8 10" id="KW-0472">Membrane</keyword>
<dbReference type="FunFam" id="2.40.30.170:FF:000003">
    <property type="entry name" value="Multidrug resistance protein A"/>
    <property type="match status" value="1"/>
</dbReference>
<dbReference type="Gene3D" id="1.10.287.470">
    <property type="entry name" value="Helix hairpin bin"/>
    <property type="match status" value="2"/>
</dbReference>
<dbReference type="Proteomes" id="UP000295985">
    <property type="component" value="Unassembled WGS sequence"/>
</dbReference>
<keyword evidence="7 10" id="KW-1133">Transmembrane helix</keyword>
<keyword evidence="5" id="KW-0997">Cell inner membrane</keyword>
<dbReference type="OrthoDB" id="9811754at2"/>
<evidence type="ECO:0000259" key="11">
    <source>
        <dbReference type="Pfam" id="PF25885"/>
    </source>
</evidence>
<organism evidence="12 14">
    <name type="scientific">Brenneria nigrifluens DSM 30175 = ATCC 13028</name>
    <dbReference type="NCBI Taxonomy" id="1121120"/>
    <lineage>
        <taxon>Bacteria</taxon>
        <taxon>Pseudomonadati</taxon>
        <taxon>Pseudomonadota</taxon>
        <taxon>Gammaproteobacteria</taxon>
        <taxon>Enterobacterales</taxon>
        <taxon>Pectobacteriaceae</taxon>
        <taxon>Brenneria</taxon>
    </lineage>
</organism>
<gene>
    <name evidence="12" type="ORF">DDT54_20850</name>
    <name evidence="13" type="ORF">EH206_02775</name>
</gene>
<sequence length="403" mass="43777">MNQNTQPRQPQTPSSPVGDGKAPSPFQAQGRVVTAVVLVPLIAGIVWYVLQHNVERTEDAYVDGNVVQVTAQISGTVTAIAADNTDHVKAGAPLVTLNPVDQEVQFERARTELAKATRMARTQYSQVRQLQAEVAQRQNDVQKATTDLARRTRLAASGAVSREEISHAEDVLKNAQAALTAVDQSLAQRRAMVDGTDLRTHPDVLAAATNLRDAYIARARTAIPSPVDGTVAKRSVQLGQRINPGVALMSVVPLDQLWVNANFKESQLEHLRIGQPAELTADIYGRSVVYHGKIVGLDAGTGSAFALLPAQNATGNWIKVTQRVPVRIALDPQEIARQPLRIGLSMRVSVNTQDRSGEMIRKDIEPGFVYQTEVYNHELQDADAIVEAVIRDNEGQPRIAAAQ</sequence>
<evidence type="ECO:0000313" key="13">
    <source>
        <dbReference type="EMBL" id="QCR03224.1"/>
    </source>
</evidence>
<dbReference type="Pfam" id="PF25885">
    <property type="entry name" value="HH_EMRA"/>
    <property type="match status" value="1"/>
</dbReference>
<dbReference type="Proteomes" id="UP000303847">
    <property type="component" value="Chromosome"/>
</dbReference>
<reference evidence="12 14" key="1">
    <citation type="submission" date="2018-04" db="EMBL/GenBank/DDBJ databases">
        <title>Brenneria corticis sp.nov.</title>
        <authorList>
            <person name="Li Y."/>
        </authorList>
    </citation>
    <scope>NUCLEOTIDE SEQUENCE [LARGE SCALE GENOMIC DNA]</scope>
    <source>
        <strain evidence="12 14">LMG 2694</strain>
    </source>
</reference>
<dbReference type="EMBL" id="CP034036">
    <property type="protein sequence ID" value="QCR03224.1"/>
    <property type="molecule type" value="Genomic_DNA"/>
</dbReference>
<dbReference type="InterPro" id="IPR050739">
    <property type="entry name" value="MFP"/>
</dbReference>
<dbReference type="PANTHER" id="PTHR30386:SF19">
    <property type="entry name" value="MULTIDRUG EXPORT PROTEIN EMRA-RELATED"/>
    <property type="match status" value="1"/>
</dbReference>
<keyword evidence="15" id="KW-1185">Reference proteome</keyword>
<feature type="region of interest" description="Disordered" evidence="9">
    <location>
        <begin position="1"/>
        <end position="25"/>
    </location>
</feature>
<comment type="similarity">
    <text evidence="2">Belongs to the membrane fusion protein (MFP) (TC 8.A.1) family.</text>
</comment>
<dbReference type="SUPFAM" id="SSF111369">
    <property type="entry name" value="HlyD-like secretion proteins"/>
    <property type="match status" value="1"/>
</dbReference>
<comment type="subcellular location">
    <subcellularLocation>
        <location evidence="1">Cell inner membrane</location>
        <topology evidence="1">Single-pass membrane protein</topology>
        <orientation evidence="1">Periplasmic side</orientation>
    </subcellularLocation>
</comment>
<dbReference type="PANTHER" id="PTHR30386">
    <property type="entry name" value="MEMBRANE FUSION SUBUNIT OF EMRAB-TOLC MULTIDRUG EFFLUX PUMP"/>
    <property type="match status" value="1"/>
</dbReference>
<evidence type="ECO:0000256" key="10">
    <source>
        <dbReference type="SAM" id="Phobius"/>
    </source>
</evidence>
<evidence type="ECO:0000313" key="14">
    <source>
        <dbReference type="Proteomes" id="UP000295985"/>
    </source>
</evidence>
<proteinExistence type="inferred from homology"/>
<evidence type="ECO:0000256" key="4">
    <source>
        <dbReference type="ARBA" id="ARBA00022475"/>
    </source>
</evidence>
<dbReference type="EMBL" id="QDKK01000047">
    <property type="protein sequence ID" value="PWC20377.1"/>
    <property type="molecule type" value="Genomic_DNA"/>
</dbReference>
<keyword evidence="3" id="KW-0813">Transport</keyword>
<evidence type="ECO:0000256" key="8">
    <source>
        <dbReference type="ARBA" id="ARBA00023136"/>
    </source>
</evidence>
<dbReference type="InterPro" id="IPR058633">
    <property type="entry name" value="EmrA/FarA_HH"/>
</dbReference>
<feature type="compositionally biased region" description="Low complexity" evidence="9">
    <location>
        <begin position="1"/>
        <end position="16"/>
    </location>
</feature>
<keyword evidence="6 10" id="KW-0812">Transmembrane</keyword>
<evidence type="ECO:0000256" key="5">
    <source>
        <dbReference type="ARBA" id="ARBA00022519"/>
    </source>
</evidence>
<evidence type="ECO:0000256" key="7">
    <source>
        <dbReference type="ARBA" id="ARBA00022989"/>
    </source>
</evidence>
<keyword evidence="4" id="KW-1003">Cell membrane</keyword>
<dbReference type="GO" id="GO:0015721">
    <property type="term" value="P:bile acid and bile salt transport"/>
    <property type="evidence" value="ECO:0007669"/>
    <property type="project" value="UniProtKB-ARBA"/>
</dbReference>
<accession>A0A2U1UFI0</accession>
<dbReference type="RefSeq" id="WP_009111293.1">
    <property type="nucleotide sequence ID" value="NZ_CP034036.1"/>
</dbReference>
<evidence type="ECO:0000313" key="15">
    <source>
        <dbReference type="Proteomes" id="UP000303847"/>
    </source>
</evidence>
<dbReference type="Gene3D" id="2.40.30.170">
    <property type="match status" value="1"/>
</dbReference>
<reference evidence="13 15" key="2">
    <citation type="submission" date="2018-11" db="EMBL/GenBank/DDBJ databases">
        <title>Genome sequences of Brenneria nigrifluens and Brenneria rubrifaciens.</title>
        <authorList>
            <person name="Poret-Peterson A.T."/>
            <person name="McClean A.E."/>
            <person name="Kluepfel D.A."/>
        </authorList>
    </citation>
    <scope>NUCLEOTIDE SEQUENCE [LARGE SCALE GENOMIC DNA]</scope>
    <source>
        <strain evidence="13 15">ATCC 13028</strain>
    </source>
</reference>
<evidence type="ECO:0000256" key="1">
    <source>
        <dbReference type="ARBA" id="ARBA00004383"/>
    </source>
</evidence>
<dbReference type="GO" id="GO:1990961">
    <property type="term" value="P:xenobiotic detoxification by transmembrane export across the plasma membrane"/>
    <property type="evidence" value="ECO:0007669"/>
    <property type="project" value="UniProtKB-ARBA"/>
</dbReference>
<feature type="domain" description="Multidrug export protein EmrA/FarA alpha-helical hairpin" evidence="11">
    <location>
        <begin position="101"/>
        <end position="221"/>
    </location>
</feature>
<protein>
    <submittedName>
        <fullName evidence="12">EmrA/EmrK family multidrug efflux transporter periplasmic adaptor subunit</fullName>
    </submittedName>
    <submittedName>
        <fullName evidence="13">HlyD family efflux transporter periplasmic adaptor subunit</fullName>
    </submittedName>
</protein>
<dbReference type="GO" id="GO:0046677">
    <property type="term" value="P:response to antibiotic"/>
    <property type="evidence" value="ECO:0007669"/>
    <property type="project" value="UniProtKB-ARBA"/>
</dbReference>
<evidence type="ECO:0000256" key="2">
    <source>
        <dbReference type="ARBA" id="ARBA00009477"/>
    </source>
</evidence>
<evidence type="ECO:0000256" key="3">
    <source>
        <dbReference type="ARBA" id="ARBA00022448"/>
    </source>
</evidence>